<dbReference type="Proteomes" id="UP000422837">
    <property type="component" value="Chromosome"/>
</dbReference>
<evidence type="ECO:0000313" key="1">
    <source>
        <dbReference type="EMBL" id="QGN30098.1"/>
    </source>
</evidence>
<reference evidence="1 2" key="1">
    <citation type="submission" date="2019-11" db="EMBL/GenBank/DDBJ databases">
        <title>Detection and genome characteristic of a blood enterococcus casselifavus isolate from Zhengzhou,china.</title>
        <authorList>
            <person name="Wen P."/>
        </authorList>
    </citation>
    <scope>NUCLEOTIDE SEQUENCE [LARGE SCALE GENOMIC DNA]</scope>
    <source>
        <strain evidence="1 2">EC291</strain>
    </source>
</reference>
<sequence>MKQDIHFSFCGKLDRLKRWDLSYKRKIDTQAVAHASIPLSYQTVEGDV</sequence>
<dbReference type="RefSeq" id="WP_154694525.1">
    <property type="nucleotide sequence ID" value="NZ_CP046123.1"/>
</dbReference>
<name>A0ABD6Z5E3_ENTCA</name>
<proteinExistence type="predicted"/>
<evidence type="ECO:0000313" key="2">
    <source>
        <dbReference type="Proteomes" id="UP000422837"/>
    </source>
</evidence>
<accession>A0ABD6Z5E3</accession>
<dbReference type="AlphaFoldDB" id="A0ABD6Z5E3"/>
<organism evidence="1 2">
    <name type="scientific">Enterococcus casseliflavus</name>
    <name type="common">Enterococcus flavescens</name>
    <dbReference type="NCBI Taxonomy" id="37734"/>
    <lineage>
        <taxon>Bacteria</taxon>
        <taxon>Bacillati</taxon>
        <taxon>Bacillota</taxon>
        <taxon>Bacilli</taxon>
        <taxon>Lactobacillales</taxon>
        <taxon>Enterococcaceae</taxon>
        <taxon>Enterococcus</taxon>
    </lineage>
</organism>
<gene>
    <name evidence="1" type="ORF">GFU50_11490</name>
</gene>
<protein>
    <submittedName>
        <fullName evidence="1">Uncharacterized protein</fullName>
    </submittedName>
</protein>
<dbReference type="EMBL" id="CP046123">
    <property type="protein sequence ID" value="QGN30098.1"/>
    <property type="molecule type" value="Genomic_DNA"/>
</dbReference>